<dbReference type="Proteomes" id="UP001218188">
    <property type="component" value="Unassembled WGS sequence"/>
</dbReference>
<evidence type="ECO:0000313" key="2">
    <source>
        <dbReference type="EMBL" id="KAJ7022343.1"/>
    </source>
</evidence>
<name>A0AAD6WPL7_9AGAR</name>
<dbReference type="AlphaFoldDB" id="A0AAD6WPL7"/>
<feature type="signal peptide" evidence="1">
    <location>
        <begin position="1"/>
        <end position="22"/>
    </location>
</feature>
<dbReference type="EMBL" id="JARJCM010000211">
    <property type="protein sequence ID" value="KAJ7022343.1"/>
    <property type="molecule type" value="Genomic_DNA"/>
</dbReference>
<organism evidence="2 3">
    <name type="scientific">Mycena alexandri</name>
    <dbReference type="NCBI Taxonomy" id="1745969"/>
    <lineage>
        <taxon>Eukaryota</taxon>
        <taxon>Fungi</taxon>
        <taxon>Dikarya</taxon>
        <taxon>Basidiomycota</taxon>
        <taxon>Agaricomycotina</taxon>
        <taxon>Agaricomycetes</taxon>
        <taxon>Agaricomycetidae</taxon>
        <taxon>Agaricales</taxon>
        <taxon>Marasmiineae</taxon>
        <taxon>Mycenaceae</taxon>
        <taxon>Mycena</taxon>
    </lineage>
</organism>
<comment type="caution">
    <text evidence="2">The sequence shown here is derived from an EMBL/GenBank/DDBJ whole genome shotgun (WGS) entry which is preliminary data.</text>
</comment>
<proteinExistence type="predicted"/>
<gene>
    <name evidence="2" type="ORF">C8F04DRAFT_1194553</name>
</gene>
<protein>
    <submittedName>
        <fullName evidence="2">Uncharacterized protein</fullName>
    </submittedName>
</protein>
<evidence type="ECO:0000256" key="1">
    <source>
        <dbReference type="SAM" id="SignalP"/>
    </source>
</evidence>
<sequence>MSTKIFTPFLFILPVVAHRASADSLRWNCTVYHNVAAAVGRVLFRLIFQHRVVHLRHGSILRWLLSAGAVVIMAAIVPLGKRYCVAPILQGTTLHSATANVLLGSIKWASRTMPETVPAVAQVAKSFAVMRTQEVIEDPDASCQNGGRKLGQAFKKCDPKKSKGFLSAHNCKNKGGNYYYCITNAGIFCESVDTAARTKLENGECFL</sequence>
<keyword evidence="3" id="KW-1185">Reference proteome</keyword>
<reference evidence="2" key="1">
    <citation type="submission" date="2023-03" db="EMBL/GenBank/DDBJ databases">
        <title>Massive genome expansion in bonnet fungi (Mycena s.s.) driven by repeated elements and novel gene families across ecological guilds.</title>
        <authorList>
            <consortium name="Lawrence Berkeley National Laboratory"/>
            <person name="Harder C.B."/>
            <person name="Miyauchi S."/>
            <person name="Viragh M."/>
            <person name="Kuo A."/>
            <person name="Thoen E."/>
            <person name="Andreopoulos B."/>
            <person name="Lu D."/>
            <person name="Skrede I."/>
            <person name="Drula E."/>
            <person name="Henrissat B."/>
            <person name="Morin E."/>
            <person name="Kohler A."/>
            <person name="Barry K."/>
            <person name="LaButti K."/>
            <person name="Morin E."/>
            <person name="Salamov A."/>
            <person name="Lipzen A."/>
            <person name="Mereny Z."/>
            <person name="Hegedus B."/>
            <person name="Baldrian P."/>
            <person name="Stursova M."/>
            <person name="Weitz H."/>
            <person name="Taylor A."/>
            <person name="Grigoriev I.V."/>
            <person name="Nagy L.G."/>
            <person name="Martin F."/>
            <person name="Kauserud H."/>
        </authorList>
    </citation>
    <scope>NUCLEOTIDE SEQUENCE</scope>
    <source>
        <strain evidence="2">CBHHK200</strain>
    </source>
</reference>
<evidence type="ECO:0000313" key="3">
    <source>
        <dbReference type="Proteomes" id="UP001218188"/>
    </source>
</evidence>
<accession>A0AAD6WPL7</accession>
<feature type="chain" id="PRO_5042294909" evidence="1">
    <location>
        <begin position="23"/>
        <end position="207"/>
    </location>
</feature>
<keyword evidence="1" id="KW-0732">Signal</keyword>